<dbReference type="RefSeq" id="WP_102523791.1">
    <property type="nucleotide sequence ID" value="NZ_LT960611.1"/>
</dbReference>
<dbReference type="GO" id="GO:0003697">
    <property type="term" value="F:single-stranded DNA binding"/>
    <property type="evidence" value="ECO:0007669"/>
    <property type="project" value="InterPro"/>
</dbReference>
<dbReference type="InterPro" id="IPR013610">
    <property type="entry name" value="ArdC_N"/>
</dbReference>
<organism evidence="3 4">
    <name type="scientific">Vibrio tapetis subsp. tapetis</name>
    <dbReference type="NCBI Taxonomy" id="1671868"/>
    <lineage>
        <taxon>Bacteria</taxon>
        <taxon>Pseudomonadati</taxon>
        <taxon>Pseudomonadota</taxon>
        <taxon>Gammaproteobacteria</taxon>
        <taxon>Vibrionales</taxon>
        <taxon>Vibrionaceae</taxon>
        <taxon>Vibrio</taxon>
    </lineage>
</organism>
<feature type="domain" description="N-terminal" evidence="1">
    <location>
        <begin position="27"/>
        <end position="136"/>
    </location>
</feature>
<dbReference type="KEGG" id="vta:A3574"/>
<feature type="domain" description="Polyvalent protein metallopeptidase" evidence="2">
    <location>
        <begin position="163"/>
        <end position="286"/>
    </location>
</feature>
<dbReference type="Pfam" id="PF08401">
    <property type="entry name" value="ArdcN"/>
    <property type="match status" value="1"/>
</dbReference>
<proteinExistence type="predicted"/>
<dbReference type="InterPro" id="IPR017113">
    <property type="entry name" value="Antirestriction_ArdC"/>
</dbReference>
<dbReference type="EMBL" id="LT960611">
    <property type="protein sequence ID" value="SON51521.1"/>
    <property type="molecule type" value="Genomic_DNA"/>
</dbReference>
<sequence length="306" mass="34791">MLRWFTSNGYAHDWVDLHSLISCNKPDQIIEALEQGIKPWQCPWDVTQASGIPSNFSTQNDYQGMNVMLLWMSAQMNRFSSSQWLTFKQSKALGGKVRKGEKGTHIFFYKVVEKKNSASDQEEKETYSCLKTYVVFNLDQIEGVERADTPVVNVRDDVTLIDEVETFLVSTGASISYSGQKAFFRPSTDEIVIPERSRFSENADLYATIMHELTHWTGHKSRLDRDNKGSFGSKDYAFEELIAEIGAAFLMADFGIVGNVQHESYIASWLEVLKNDKRYVFKAATQASKAHQFLKEFVNLEVSKAA</sequence>
<dbReference type="Pfam" id="PF18818">
    <property type="entry name" value="MPTase-PolyVal"/>
    <property type="match status" value="1"/>
</dbReference>
<gene>
    <name evidence="3" type="ORF">VTAP4600_A3574</name>
</gene>
<evidence type="ECO:0000313" key="3">
    <source>
        <dbReference type="EMBL" id="SON51521.1"/>
    </source>
</evidence>
<protein>
    <submittedName>
        <fullName evidence="3">Antirestriction protein</fullName>
    </submittedName>
</protein>
<reference evidence="3 4" key="1">
    <citation type="submission" date="2017-10" db="EMBL/GenBank/DDBJ databases">
        <authorList>
            <person name="Banno H."/>
            <person name="Chua N.-H."/>
        </authorList>
    </citation>
    <scope>NUCLEOTIDE SEQUENCE [LARGE SCALE GENOMIC DNA]</scope>
    <source>
        <strain evidence="3">Vibrio tapetis CECT4600</strain>
    </source>
</reference>
<dbReference type="PIRSF" id="PIRSF037112">
    <property type="entry name" value="Antirestriction_ArdC"/>
    <property type="match status" value="1"/>
</dbReference>
<keyword evidence="4" id="KW-1185">Reference proteome</keyword>
<dbReference type="Proteomes" id="UP000235828">
    <property type="component" value="Chromosome A"/>
</dbReference>
<dbReference type="OrthoDB" id="9792687at2"/>
<name>A0A2N8ZHZ1_9VIBR</name>
<evidence type="ECO:0000313" key="4">
    <source>
        <dbReference type="Proteomes" id="UP000235828"/>
    </source>
</evidence>
<dbReference type="AlphaFoldDB" id="A0A2N8ZHZ1"/>
<evidence type="ECO:0000259" key="1">
    <source>
        <dbReference type="Pfam" id="PF08401"/>
    </source>
</evidence>
<dbReference type="InterPro" id="IPR041459">
    <property type="entry name" value="MPTase-PolyVal"/>
</dbReference>
<evidence type="ECO:0000259" key="2">
    <source>
        <dbReference type="Pfam" id="PF18818"/>
    </source>
</evidence>
<accession>A0A2N8ZHZ1</accession>